<dbReference type="EMBL" id="JADKPN010000001">
    <property type="protein sequence ID" value="MBF4762516.1"/>
    <property type="molecule type" value="Genomic_DNA"/>
</dbReference>
<dbReference type="InterPro" id="IPR017937">
    <property type="entry name" value="Thioredoxin_CS"/>
</dbReference>
<evidence type="ECO:0000256" key="4">
    <source>
        <dbReference type="ARBA" id="ARBA00023157"/>
    </source>
</evidence>
<dbReference type="CDD" id="cd02966">
    <property type="entry name" value="TlpA_like_family"/>
    <property type="match status" value="1"/>
</dbReference>
<name>A0A930VDC5_9ACTN</name>
<keyword evidence="3" id="KW-0812">Transmembrane</keyword>
<dbReference type="AlphaFoldDB" id="A0A930VDC5"/>
<evidence type="ECO:0000256" key="3">
    <source>
        <dbReference type="ARBA" id="ARBA00022968"/>
    </source>
</evidence>
<dbReference type="SUPFAM" id="SSF52833">
    <property type="entry name" value="Thioredoxin-like"/>
    <property type="match status" value="1"/>
</dbReference>
<evidence type="ECO:0000256" key="2">
    <source>
        <dbReference type="ARBA" id="ARBA00022748"/>
    </source>
</evidence>
<comment type="caution">
    <text evidence="7">The sequence shown here is derived from an EMBL/GenBank/DDBJ whole genome shotgun (WGS) entry which is preliminary data.</text>
</comment>
<keyword evidence="4" id="KW-1015">Disulfide bond</keyword>
<protein>
    <submittedName>
        <fullName evidence="7">TlpA family protein disulfide reductase</fullName>
    </submittedName>
</protein>
<comment type="subcellular location">
    <subcellularLocation>
        <location evidence="1">Cell envelope</location>
    </subcellularLocation>
</comment>
<accession>A0A930VDC5</accession>
<sequence length="181" mass="18991">MGVTACNDLEGTGDKGYVTQDGLIATVAVDERDPAITYDGEDLDGQALSLADYRGTVVVVSVWGSWCGPCRKEAPWVAGAADELGSDVQFVGINLRDSSTAQALAFARNFGFGFPSFYSPDGQALLAFRGVLGLRSIPSFVVLDREGRVAASIIGKLPSQQTLVDLTQDVVDEASGGPRDG</sequence>
<keyword evidence="2" id="KW-0201">Cytochrome c-type biogenesis</keyword>
<evidence type="ECO:0000313" key="7">
    <source>
        <dbReference type="EMBL" id="MBF4762516.1"/>
    </source>
</evidence>
<evidence type="ECO:0000256" key="5">
    <source>
        <dbReference type="ARBA" id="ARBA00023284"/>
    </source>
</evidence>
<dbReference type="Pfam" id="PF08534">
    <property type="entry name" value="Redoxin"/>
    <property type="match status" value="1"/>
</dbReference>
<evidence type="ECO:0000313" key="8">
    <source>
        <dbReference type="Proteomes" id="UP000640489"/>
    </source>
</evidence>
<dbReference type="InterPro" id="IPR013766">
    <property type="entry name" value="Thioredoxin_domain"/>
</dbReference>
<organism evidence="7 8">
    <name type="scientific">Nocardioides islandensis</name>
    <dbReference type="NCBI Taxonomy" id="433663"/>
    <lineage>
        <taxon>Bacteria</taxon>
        <taxon>Bacillati</taxon>
        <taxon>Actinomycetota</taxon>
        <taxon>Actinomycetes</taxon>
        <taxon>Propionibacteriales</taxon>
        <taxon>Nocardioidaceae</taxon>
        <taxon>Nocardioides</taxon>
    </lineage>
</organism>
<dbReference type="InterPro" id="IPR013740">
    <property type="entry name" value="Redoxin"/>
</dbReference>
<dbReference type="Gene3D" id="3.40.30.10">
    <property type="entry name" value="Glutaredoxin"/>
    <property type="match status" value="1"/>
</dbReference>
<dbReference type="InterPro" id="IPR050553">
    <property type="entry name" value="Thioredoxin_ResA/DsbE_sf"/>
</dbReference>
<keyword evidence="8" id="KW-1185">Reference proteome</keyword>
<evidence type="ECO:0000259" key="6">
    <source>
        <dbReference type="PROSITE" id="PS51352"/>
    </source>
</evidence>
<evidence type="ECO:0000256" key="1">
    <source>
        <dbReference type="ARBA" id="ARBA00004196"/>
    </source>
</evidence>
<proteinExistence type="predicted"/>
<dbReference type="PROSITE" id="PS00194">
    <property type="entry name" value="THIOREDOXIN_1"/>
    <property type="match status" value="1"/>
</dbReference>
<dbReference type="PANTHER" id="PTHR42852">
    <property type="entry name" value="THIOL:DISULFIDE INTERCHANGE PROTEIN DSBE"/>
    <property type="match status" value="1"/>
</dbReference>
<feature type="domain" description="Thioredoxin" evidence="6">
    <location>
        <begin position="27"/>
        <end position="176"/>
    </location>
</feature>
<dbReference type="Proteomes" id="UP000640489">
    <property type="component" value="Unassembled WGS sequence"/>
</dbReference>
<dbReference type="PROSITE" id="PS51352">
    <property type="entry name" value="THIOREDOXIN_2"/>
    <property type="match status" value="1"/>
</dbReference>
<dbReference type="GO" id="GO:0030313">
    <property type="term" value="C:cell envelope"/>
    <property type="evidence" value="ECO:0007669"/>
    <property type="project" value="UniProtKB-SubCell"/>
</dbReference>
<reference evidence="7" key="1">
    <citation type="submission" date="2020-11" db="EMBL/GenBank/DDBJ databases">
        <title>Nocardioides sp. nov., isolated from Soil of Cynanchum wilfordii Hemsley rhizosphere.</title>
        <authorList>
            <person name="Lee J.-S."/>
            <person name="Suh M.K."/>
            <person name="Kim J.-S."/>
        </authorList>
    </citation>
    <scope>NUCLEOTIDE SEQUENCE</scope>
    <source>
        <strain evidence="7">KCTC 19275</strain>
    </source>
</reference>
<keyword evidence="3" id="KW-0735">Signal-anchor</keyword>
<dbReference type="GO" id="GO:0017004">
    <property type="term" value="P:cytochrome complex assembly"/>
    <property type="evidence" value="ECO:0007669"/>
    <property type="project" value="UniProtKB-KW"/>
</dbReference>
<dbReference type="PANTHER" id="PTHR42852:SF6">
    <property type="entry name" value="THIOL:DISULFIDE INTERCHANGE PROTEIN DSBE"/>
    <property type="match status" value="1"/>
</dbReference>
<keyword evidence="5" id="KW-0676">Redox-active center</keyword>
<gene>
    <name evidence="7" type="ORF">ISU07_05215</name>
</gene>
<dbReference type="RefSeq" id="WP_194705617.1">
    <property type="nucleotide sequence ID" value="NZ_JADKPN010000001.1"/>
</dbReference>
<dbReference type="InterPro" id="IPR036249">
    <property type="entry name" value="Thioredoxin-like_sf"/>
</dbReference>
<dbReference type="GO" id="GO:0016491">
    <property type="term" value="F:oxidoreductase activity"/>
    <property type="evidence" value="ECO:0007669"/>
    <property type="project" value="InterPro"/>
</dbReference>